<dbReference type="AlphaFoldDB" id="A0A2S6INB3"/>
<proteinExistence type="predicted"/>
<name>A0A2S6INB3_9FLAO</name>
<reference evidence="1 2" key="1">
    <citation type="submission" date="2018-02" db="EMBL/GenBank/DDBJ databases">
        <title>Genomic Encyclopedia of Archaeal and Bacterial Type Strains, Phase II (KMG-II): from individual species to whole genera.</title>
        <authorList>
            <person name="Goeker M."/>
        </authorList>
    </citation>
    <scope>NUCLEOTIDE SEQUENCE [LARGE SCALE GENOMIC DNA]</scope>
    <source>
        <strain evidence="1 2">DSM 16809</strain>
    </source>
</reference>
<keyword evidence="2" id="KW-1185">Reference proteome</keyword>
<accession>A0A2S6INB3</accession>
<sequence>MDGAYVAIKGFKYQFDRSIIEIFNNPTKPIRIEQLQDYEFDNYFVQVKFHDTSYTAPQQKQKIKKPLLQLLDQYILDSSRRFILYIYLKGVTPKKKIYSIIELDSVLGNKKNDYSTSDKNSFIKNFTLIHAHDFSIQHKEVIEKIKSEYSKSNEEAQIYYSIISSHLLDIVINNKPSKKDLRSCSKAQLDKLISDGKKIVFKSAFNDELTIDEQIKILHNQFFKSQLNIEPHERFFVIEVNSSTEISSIKDLILTLKNKWSKNKTKAIPTTDRFVPYILLHGIEPNKLIELKTELRNDGHKICDGHDFFNAPFNLASIEQKPTFENKLFYKFINELTDLNQIINNLDRTGEIYQFYLETPQNISFTQKHLKFQVQKIDHIKNII</sequence>
<evidence type="ECO:0000313" key="2">
    <source>
        <dbReference type="Proteomes" id="UP000239002"/>
    </source>
</evidence>
<gene>
    <name evidence="1" type="ORF">LY01_01327</name>
</gene>
<dbReference type="EMBL" id="PTJE01000002">
    <property type="protein sequence ID" value="PPK95734.1"/>
    <property type="molecule type" value="Genomic_DNA"/>
</dbReference>
<comment type="caution">
    <text evidence="1">The sequence shown here is derived from an EMBL/GenBank/DDBJ whole genome shotgun (WGS) entry which is preliminary data.</text>
</comment>
<protein>
    <submittedName>
        <fullName evidence="1">Uncharacterized protein</fullName>
    </submittedName>
</protein>
<evidence type="ECO:0000313" key="1">
    <source>
        <dbReference type="EMBL" id="PPK95734.1"/>
    </source>
</evidence>
<dbReference type="Proteomes" id="UP000239002">
    <property type="component" value="Unassembled WGS sequence"/>
</dbReference>
<organism evidence="1 2">
    <name type="scientific">Nonlabens xylanidelens</name>
    <dbReference type="NCBI Taxonomy" id="191564"/>
    <lineage>
        <taxon>Bacteria</taxon>
        <taxon>Pseudomonadati</taxon>
        <taxon>Bacteroidota</taxon>
        <taxon>Flavobacteriia</taxon>
        <taxon>Flavobacteriales</taxon>
        <taxon>Flavobacteriaceae</taxon>
        <taxon>Nonlabens</taxon>
    </lineage>
</organism>